<dbReference type="Proteomes" id="UP000002493">
    <property type="component" value="Chromosome 2"/>
</dbReference>
<reference evidence="1 2" key="1">
    <citation type="journal article" date="2003" name="Lancet">
        <title>Genome sequence of Vibrio parahaemolyticus: a pathogenic mechanism distinct from that of V. cholerae.</title>
        <authorList>
            <person name="Makino K."/>
            <person name="Oshima K."/>
            <person name="Kurokawa K."/>
            <person name="Yokoyama K."/>
            <person name="Uda T."/>
            <person name="Tagomori K."/>
            <person name="Iijima Y."/>
            <person name="Najima M."/>
            <person name="Nakano M."/>
            <person name="Yamashita A."/>
            <person name="Kubota Y."/>
            <person name="Kimura S."/>
            <person name="Yasunaga T."/>
            <person name="Honda T."/>
            <person name="Shinagawa H."/>
            <person name="Hattori M."/>
            <person name="Iida T."/>
        </authorList>
    </citation>
    <scope>NUCLEOTIDE SEQUENCE [LARGE SCALE GENOMIC DNA]</scope>
    <source>
        <strain evidence="2">RIMD 2210633</strain>
    </source>
</reference>
<sequence length="31" mass="3500">MILPQTLSSGKRTKNKAANSPLYLINRYLHA</sequence>
<dbReference type="HOGENOM" id="CLU_3399085_0_0_6"/>
<name>Q87HF8_VIBPA</name>
<accession>Q87HF8</accession>
<protein>
    <submittedName>
        <fullName evidence="1">Uncharacterized protein</fullName>
    </submittedName>
</protein>
<proteinExistence type="predicted"/>
<evidence type="ECO:0000313" key="2">
    <source>
        <dbReference type="Proteomes" id="UP000002493"/>
    </source>
</evidence>
<dbReference type="EMBL" id="BA000032">
    <property type="protein sequence ID" value="BAC62350.1"/>
    <property type="molecule type" value="Genomic_DNA"/>
</dbReference>
<gene>
    <name evidence="1" type="ordered locus">VPA1007</name>
</gene>
<evidence type="ECO:0000313" key="1">
    <source>
        <dbReference type="EMBL" id="BAC62350.1"/>
    </source>
</evidence>
<dbReference type="KEGG" id="vpa:VPA1007"/>
<organism evidence="1 2">
    <name type="scientific">Vibrio parahaemolyticus serotype O3:K6 (strain RIMD 2210633)</name>
    <dbReference type="NCBI Taxonomy" id="223926"/>
    <lineage>
        <taxon>Bacteria</taxon>
        <taxon>Pseudomonadati</taxon>
        <taxon>Pseudomonadota</taxon>
        <taxon>Gammaproteobacteria</taxon>
        <taxon>Vibrionales</taxon>
        <taxon>Vibrionaceae</taxon>
        <taxon>Vibrio</taxon>
    </lineage>
</organism>
<dbReference type="AlphaFoldDB" id="Q87HF8"/>